<sequence length="357" mass="41105">MKNKHGANIFELSRKYGFEIEDILDFSSNINPLGASKKAMEHLKNNLELISTYPDPEYFDLKSAISNYTNSNMEDIFLGSGTTELLKEYIQYINPKNAMILSPCYSEYESELKKINSNIFHYALNEDLEFKINVEDLISEINLNKINLLIFANPNNPTGTILSRSEIENILNNTDTFLLIDETYVEFTNTDEFSSIPLTKKYSKLFVTRGVSKFFAAPGIRLGYAITSDENTKIHFNSNSMLWSINIFAELMGQVMFSDSEYLNTVFNFIKAERTYMTDELSKLQNLKVYSSQGNFILCKILNDITAHELREHLLKKAIVIRDCSNFVGLTKNHFRFCILKEEDNKKLVSEIAEFLK</sequence>
<organism evidence="5 6">
    <name type="scientific">Anaerosphaera aminiphila DSM 21120</name>
    <dbReference type="NCBI Taxonomy" id="1120995"/>
    <lineage>
        <taxon>Bacteria</taxon>
        <taxon>Bacillati</taxon>
        <taxon>Bacillota</taxon>
        <taxon>Tissierellia</taxon>
        <taxon>Tissierellales</taxon>
        <taxon>Peptoniphilaceae</taxon>
        <taxon>Anaerosphaera</taxon>
    </lineage>
</organism>
<dbReference type="AlphaFoldDB" id="A0A1M5SQH4"/>
<dbReference type="STRING" id="1120995.SAMN02745245_01248"/>
<gene>
    <name evidence="5" type="ORF">SAMN02745245_01248</name>
</gene>
<dbReference type="OrthoDB" id="9813612at2"/>
<reference evidence="6" key="1">
    <citation type="submission" date="2016-11" db="EMBL/GenBank/DDBJ databases">
        <authorList>
            <person name="Varghese N."/>
            <person name="Submissions S."/>
        </authorList>
    </citation>
    <scope>NUCLEOTIDE SEQUENCE [LARGE SCALE GENOMIC DNA]</scope>
    <source>
        <strain evidence="6">DSM 21120</strain>
    </source>
</reference>
<evidence type="ECO:0000259" key="4">
    <source>
        <dbReference type="Pfam" id="PF00155"/>
    </source>
</evidence>
<keyword evidence="2" id="KW-0663">Pyridoxal phosphate</keyword>
<feature type="domain" description="Aminotransferase class I/classII large" evidence="4">
    <location>
        <begin position="22"/>
        <end position="352"/>
    </location>
</feature>
<dbReference type="PANTHER" id="PTHR42885:SF1">
    <property type="entry name" value="THREONINE-PHOSPHATE DECARBOXYLASE"/>
    <property type="match status" value="1"/>
</dbReference>
<dbReference type="Gene3D" id="3.40.640.10">
    <property type="entry name" value="Type I PLP-dependent aspartate aminotransferase-like (Major domain)"/>
    <property type="match status" value="1"/>
</dbReference>
<dbReference type="SUPFAM" id="SSF53383">
    <property type="entry name" value="PLP-dependent transferases"/>
    <property type="match status" value="1"/>
</dbReference>
<dbReference type="PANTHER" id="PTHR42885">
    <property type="entry name" value="HISTIDINOL-PHOSPHATE AMINOTRANSFERASE-RELATED"/>
    <property type="match status" value="1"/>
</dbReference>
<dbReference type="InterPro" id="IPR015422">
    <property type="entry name" value="PyrdxlP-dep_Trfase_small"/>
</dbReference>
<protein>
    <recommendedName>
        <fullName evidence="3">Aminotransferase</fullName>
        <ecNumber evidence="3">2.6.1.-</ecNumber>
    </recommendedName>
</protein>
<dbReference type="InterPro" id="IPR004839">
    <property type="entry name" value="Aminotransferase_I/II_large"/>
</dbReference>
<comment type="similarity">
    <text evidence="3">Belongs to the class-I pyridoxal-phosphate-dependent aminotransferase family.</text>
</comment>
<dbReference type="GO" id="GO:0030170">
    <property type="term" value="F:pyridoxal phosphate binding"/>
    <property type="evidence" value="ECO:0007669"/>
    <property type="project" value="InterPro"/>
</dbReference>
<dbReference type="InterPro" id="IPR015424">
    <property type="entry name" value="PyrdxlP-dep_Trfase"/>
</dbReference>
<evidence type="ECO:0000256" key="1">
    <source>
        <dbReference type="ARBA" id="ARBA00001933"/>
    </source>
</evidence>
<evidence type="ECO:0000313" key="5">
    <source>
        <dbReference type="EMBL" id="SHH40667.1"/>
    </source>
</evidence>
<evidence type="ECO:0000256" key="3">
    <source>
        <dbReference type="RuleBase" id="RU000481"/>
    </source>
</evidence>
<dbReference type="PROSITE" id="PS00105">
    <property type="entry name" value="AA_TRANSFER_CLASS_1"/>
    <property type="match status" value="1"/>
</dbReference>
<dbReference type="GO" id="GO:0008483">
    <property type="term" value="F:transaminase activity"/>
    <property type="evidence" value="ECO:0007669"/>
    <property type="project" value="UniProtKB-KW"/>
</dbReference>
<evidence type="ECO:0000256" key="2">
    <source>
        <dbReference type="ARBA" id="ARBA00022898"/>
    </source>
</evidence>
<accession>A0A1M5SQH4</accession>
<proteinExistence type="inferred from homology"/>
<dbReference type="Pfam" id="PF00155">
    <property type="entry name" value="Aminotran_1_2"/>
    <property type="match status" value="1"/>
</dbReference>
<dbReference type="CDD" id="cd00609">
    <property type="entry name" value="AAT_like"/>
    <property type="match status" value="1"/>
</dbReference>
<dbReference type="RefSeq" id="WP_073184760.1">
    <property type="nucleotide sequence ID" value="NZ_FQXI01000008.1"/>
</dbReference>
<keyword evidence="3" id="KW-0032">Aminotransferase</keyword>
<comment type="cofactor">
    <cofactor evidence="1 3">
        <name>pyridoxal 5'-phosphate</name>
        <dbReference type="ChEBI" id="CHEBI:597326"/>
    </cofactor>
</comment>
<dbReference type="Proteomes" id="UP000184032">
    <property type="component" value="Unassembled WGS sequence"/>
</dbReference>
<keyword evidence="3" id="KW-0808">Transferase</keyword>
<dbReference type="Gene3D" id="3.90.1150.10">
    <property type="entry name" value="Aspartate Aminotransferase, domain 1"/>
    <property type="match status" value="1"/>
</dbReference>
<keyword evidence="6" id="KW-1185">Reference proteome</keyword>
<dbReference type="EMBL" id="FQXI01000008">
    <property type="protein sequence ID" value="SHH40667.1"/>
    <property type="molecule type" value="Genomic_DNA"/>
</dbReference>
<dbReference type="InterPro" id="IPR015421">
    <property type="entry name" value="PyrdxlP-dep_Trfase_major"/>
</dbReference>
<evidence type="ECO:0000313" key="6">
    <source>
        <dbReference type="Proteomes" id="UP000184032"/>
    </source>
</evidence>
<name>A0A1M5SQH4_9FIRM</name>
<dbReference type="EC" id="2.6.1.-" evidence="3"/>
<dbReference type="InterPro" id="IPR004838">
    <property type="entry name" value="NHTrfase_class1_PyrdxlP-BS"/>
</dbReference>